<name>A0A8S9YST6_9TREM</name>
<sequence length="82" mass="9223">MNILPYNVAAMHTHSVGALKTFLPQRGGRQNTTCQFDDRFAGSVPFAHGSKKARITIAWNDYPVDIIEENTRCDEHDDGDFI</sequence>
<gene>
    <name evidence="1" type="ORF">EG68_08175</name>
</gene>
<organism evidence="1 2">
    <name type="scientific">Paragonimus skrjabini miyazakii</name>
    <dbReference type="NCBI Taxonomy" id="59628"/>
    <lineage>
        <taxon>Eukaryota</taxon>
        <taxon>Metazoa</taxon>
        <taxon>Spiralia</taxon>
        <taxon>Lophotrochozoa</taxon>
        <taxon>Platyhelminthes</taxon>
        <taxon>Trematoda</taxon>
        <taxon>Digenea</taxon>
        <taxon>Plagiorchiida</taxon>
        <taxon>Troglotremata</taxon>
        <taxon>Troglotrematidae</taxon>
        <taxon>Paragonimus</taxon>
    </lineage>
</organism>
<keyword evidence="2" id="KW-1185">Reference proteome</keyword>
<protein>
    <submittedName>
        <fullName evidence="1">Uncharacterized protein</fullName>
    </submittedName>
</protein>
<evidence type="ECO:0000313" key="1">
    <source>
        <dbReference type="EMBL" id="KAF7254978.1"/>
    </source>
</evidence>
<dbReference type="AlphaFoldDB" id="A0A8S9YST6"/>
<dbReference type="EMBL" id="JTDE01004438">
    <property type="protein sequence ID" value="KAF7254978.1"/>
    <property type="molecule type" value="Genomic_DNA"/>
</dbReference>
<reference evidence="1" key="1">
    <citation type="submission" date="2019-07" db="EMBL/GenBank/DDBJ databases">
        <title>Annotation for the trematode Paragonimus miyazaki's.</title>
        <authorList>
            <person name="Choi Y.-J."/>
        </authorList>
    </citation>
    <scope>NUCLEOTIDE SEQUENCE</scope>
    <source>
        <strain evidence="1">Japan</strain>
    </source>
</reference>
<evidence type="ECO:0000313" key="2">
    <source>
        <dbReference type="Proteomes" id="UP000822476"/>
    </source>
</evidence>
<comment type="caution">
    <text evidence="1">The sequence shown here is derived from an EMBL/GenBank/DDBJ whole genome shotgun (WGS) entry which is preliminary data.</text>
</comment>
<accession>A0A8S9YST6</accession>
<dbReference type="Proteomes" id="UP000822476">
    <property type="component" value="Unassembled WGS sequence"/>
</dbReference>
<proteinExistence type="predicted"/>